<feature type="region of interest" description="Disordered" evidence="1">
    <location>
        <begin position="128"/>
        <end position="160"/>
    </location>
</feature>
<reference evidence="2 3" key="1">
    <citation type="submission" date="2023-05" db="EMBL/GenBank/DDBJ databases">
        <title>B98-5 Cell Line De Novo Hybrid Assembly: An Optical Mapping Approach.</title>
        <authorList>
            <person name="Kananen K."/>
            <person name="Auerbach J.A."/>
            <person name="Kautto E."/>
            <person name="Blachly J.S."/>
        </authorList>
    </citation>
    <scope>NUCLEOTIDE SEQUENCE [LARGE SCALE GENOMIC DNA]</scope>
    <source>
        <strain evidence="2">B95-8</strain>
        <tissue evidence="2">Cell line</tissue>
    </source>
</reference>
<keyword evidence="3" id="KW-1185">Reference proteome</keyword>
<gene>
    <name evidence="2" type="ORF">P7K49_032844</name>
</gene>
<dbReference type="Proteomes" id="UP001266305">
    <property type="component" value="Unassembled WGS sequence"/>
</dbReference>
<evidence type="ECO:0000256" key="1">
    <source>
        <dbReference type="SAM" id="MobiDB-lite"/>
    </source>
</evidence>
<name>A0ABQ9TQ81_SAGOE</name>
<organism evidence="2 3">
    <name type="scientific">Saguinus oedipus</name>
    <name type="common">Cotton-top tamarin</name>
    <name type="synonym">Oedipomidas oedipus</name>
    <dbReference type="NCBI Taxonomy" id="9490"/>
    <lineage>
        <taxon>Eukaryota</taxon>
        <taxon>Metazoa</taxon>
        <taxon>Chordata</taxon>
        <taxon>Craniata</taxon>
        <taxon>Vertebrata</taxon>
        <taxon>Euteleostomi</taxon>
        <taxon>Mammalia</taxon>
        <taxon>Eutheria</taxon>
        <taxon>Euarchontoglires</taxon>
        <taxon>Primates</taxon>
        <taxon>Haplorrhini</taxon>
        <taxon>Platyrrhini</taxon>
        <taxon>Cebidae</taxon>
        <taxon>Callitrichinae</taxon>
        <taxon>Saguinus</taxon>
    </lineage>
</organism>
<sequence length="166" mass="18090">MPVIAARPTSLAQRLMPVIAPRPASQAQRLMPVIAARPASLAQRLMPVIAARPASLAQRLMPVIAPRPASQAQRLMPVIVAWPSQNLTLKVNLEALMTSMMLKAAQLMSYPSICNCYGTHRKWHSQAKRRQSVAALASNTPSQHTEQTHSLSTDHPIHSPGALNVF</sequence>
<dbReference type="EMBL" id="JASSZA010000019">
    <property type="protein sequence ID" value="KAK2086937.1"/>
    <property type="molecule type" value="Genomic_DNA"/>
</dbReference>
<accession>A0ABQ9TQ81</accession>
<evidence type="ECO:0000313" key="3">
    <source>
        <dbReference type="Proteomes" id="UP001266305"/>
    </source>
</evidence>
<feature type="compositionally biased region" description="Polar residues" evidence="1">
    <location>
        <begin position="137"/>
        <end position="153"/>
    </location>
</feature>
<evidence type="ECO:0000313" key="2">
    <source>
        <dbReference type="EMBL" id="KAK2086937.1"/>
    </source>
</evidence>
<comment type="caution">
    <text evidence="2">The sequence shown here is derived from an EMBL/GenBank/DDBJ whole genome shotgun (WGS) entry which is preliminary data.</text>
</comment>
<proteinExistence type="predicted"/>
<protein>
    <submittedName>
        <fullName evidence="2">Uncharacterized protein</fullName>
    </submittedName>
</protein>